<evidence type="ECO:0000256" key="1">
    <source>
        <dbReference type="SAM" id="MobiDB-lite"/>
    </source>
</evidence>
<feature type="compositionally biased region" description="Basic and acidic residues" evidence="1">
    <location>
        <begin position="1"/>
        <end position="19"/>
    </location>
</feature>
<accession>A0AAN7FQ25</accession>
<sequence>MRMEMNAGDKMKGIQEGKKKMMGQRRERKIKVLSLGKKQRILSQEKGLIVLRSRMTEKKQRGSIELVLKKVPKENKNAERMRRRIDQDIKMQAIQAGTKEGVLLPSAVRVETVKTTQLVMPMIQVMTPQTILKGSCNRENVTYHHHLSGLGEDKFRGPHIASILSAGILPTLLLIPPGEEGQDPDHLFDGIDN</sequence>
<reference evidence="2 3" key="1">
    <citation type="journal article" date="2023" name="G3 (Bethesda)">
        <title>A haplotype-resolved chromosome-scale genome for Quercus rubra L. provides insights into the genetics of adaptive traits for red oak species.</title>
        <authorList>
            <person name="Kapoor B."/>
            <person name="Jenkins J."/>
            <person name="Schmutz J."/>
            <person name="Zhebentyayeva T."/>
            <person name="Kuelheim C."/>
            <person name="Coggeshall M."/>
            <person name="Heim C."/>
            <person name="Lasky J.R."/>
            <person name="Leites L."/>
            <person name="Islam-Faridi N."/>
            <person name="Romero-Severson J."/>
            <person name="DeLeo V.L."/>
            <person name="Lucas S.M."/>
            <person name="Lazic D."/>
            <person name="Gailing O."/>
            <person name="Carlson J."/>
            <person name="Staton M."/>
        </authorList>
    </citation>
    <scope>NUCLEOTIDE SEQUENCE [LARGE SCALE GENOMIC DNA]</scope>
    <source>
        <strain evidence="2">Pseudo-F2</strain>
    </source>
</reference>
<gene>
    <name evidence="2" type="ORF">RGQ29_015450</name>
</gene>
<dbReference type="EMBL" id="JAXUIC010000003">
    <property type="protein sequence ID" value="KAK4597933.1"/>
    <property type="molecule type" value="Genomic_DNA"/>
</dbReference>
<evidence type="ECO:0000313" key="2">
    <source>
        <dbReference type="EMBL" id="KAK4597933.1"/>
    </source>
</evidence>
<name>A0AAN7FQ25_QUERU</name>
<evidence type="ECO:0000313" key="3">
    <source>
        <dbReference type="Proteomes" id="UP001324115"/>
    </source>
</evidence>
<keyword evidence="3" id="KW-1185">Reference proteome</keyword>
<protein>
    <submittedName>
        <fullName evidence="2">Uncharacterized protein</fullName>
    </submittedName>
</protein>
<dbReference type="AlphaFoldDB" id="A0AAN7FQ25"/>
<comment type="caution">
    <text evidence="2">The sequence shown here is derived from an EMBL/GenBank/DDBJ whole genome shotgun (WGS) entry which is preliminary data.</text>
</comment>
<organism evidence="2 3">
    <name type="scientific">Quercus rubra</name>
    <name type="common">Northern red oak</name>
    <name type="synonym">Quercus borealis</name>
    <dbReference type="NCBI Taxonomy" id="3512"/>
    <lineage>
        <taxon>Eukaryota</taxon>
        <taxon>Viridiplantae</taxon>
        <taxon>Streptophyta</taxon>
        <taxon>Embryophyta</taxon>
        <taxon>Tracheophyta</taxon>
        <taxon>Spermatophyta</taxon>
        <taxon>Magnoliopsida</taxon>
        <taxon>eudicotyledons</taxon>
        <taxon>Gunneridae</taxon>
        <taxon>Pentapetalae</taxon>
        <taxon>rosids</taxon>
        <taxon>fabids</taxon>
        <taxon>Fagales</taxon>
        <taxon>Fagaceae</taxon>
        <taxon>Quercus</taxon>
    </lineage>
</organism>
<dbReference type="Proteomes" id="UP001324115">
    <property type="component" value="Unassembled WGS sequence"/>
</dbReference>
<proteinExistence type="predicted"/>
<feature type="region of interest" description="Disordered" evidence="1">
    <location>
        <begin position="1"/>
        <end position="26"/>
    </location>
</feature>